<dbReference type="Proteomes" id="UP000190229">
    <property type="component" value="Unassembled WGS sequence"/>
</dbReference>
<dbReference type="EMBL" id="MWPS01000027">
    <property type="protein sequence ID" value="OPG15623.1"/>
    <property type="molecule type" value="Genomic_DNA"/>
</dbReference>
<dbReference type="PROSITE" id="PS51257">
    <property type="entry name" value="PROKAR_LIPOPROTEIN"/>
    <property type="match status" value="1"/>
</dbReference>
<evidence type="ECO:0000313" key="2">
    <source>
        <dbReference type="EMBL" id="OPG15623.1"/>
    </source>
</evidence>
<keyword evidence="3" id="KW-1185">Reference proteome</keyword>
<comment type="caution">
    <text evidence="2">The sequence shown here is derived from an EMBL/GenBank/DDBJ whole genome shotgun (WGS) entry which is preliminary data.</text>
</comment>
<evidence type="ECO:0000313" key="3">
    <source>
        <dbReference type="Proteomes" id="UP000190229"/>
    </source>
</evidence>
<evidence type="ECO:0008006" key="4">
    <source>
        <dbReference type="Google" id="ProtNLM"/>
    </source>
</evidence>
<feature type="signal peptide" evidence="1">
    <location>
        <begin position="1"/>
        <end position="25"/>
    </location>
</feature>
<proteinExistence type="predicted"/>
<sequence>MKRVWYNMVSLMLCSTLAGCGFVNVADLRPTVSKISVTVGGASAYLAEPLVQEALATTPSGVTVQSMLTHATPQSVMQSVYAKKPSAAILIGLPATLSQEVANQIGASRVFTLSTSTPIGTSATTAWVRLVPFPTLDVASLAGYLAGSIQSSGAIEVYGAAQRSGLLEAIASGLNVAHSKSALVDVRYSSGKLSVSRAGQVVIVFSPISQQEIDSLAQAGAKLIDLTGQIDPNAALRIPHGVILARGIQAVYHVIAQKQSASGTISIPVGLSDVLISQAGRYGAAAISRYRLLLERGTLQPTAYALASPTDAALSSYGLPVFATKLQAIKIAKKKA</sequence>
<keyword evidence="1" id="KW-0732">Signal</keyword>
<protein>
    <recommendedName>
        <fullName evidence="4">ABC transporter substrate-binding protein</fullName>
    </recommendedName>
</protein>
<accession>A0A1V4ERR3</accession>
<feature type="chain" id="PRO_5012369880" description="ABC transporter substrate-binding protein" evidence="1">
    <location>
        <begin position="26"/>
        <end position="336"/>
    </location>
</feature>
<evidence type="ECO:0000256" key="1">
    <source>
        <dbReference type="SAM" id="SignalP"/>
    </source>
</evidence>
<reference evidence="2 3" key="1">
    <citation type="submission" date="2017-02" db="EMBL/GenBank/DDBJ databases">
        <title>Draft genome of Acidibacillus ferrooxidans Huett2.</title>
        <authorList>
            <person name="Schopf S."/>
        </authorList>
    </citation>
    <scope>NUCLEOTIDE SEQUENCE [LARGE SCALE GENOMIC DNA]</scope>
    <source>
        <strain evidence="2 3">Huett2</strain>
    </source>
</reference>
<dbReference type="RefSeq" id="WP_079291236.1">
    <property type="nucleotide sequence ID" value="NZ_MWPS01000027.1"/>
</dbReference>
<dbReference type="AlphaFoldDB" id="A0A1V4ERR3"/>
<gene>
    <name evidence="2" type="ORF">B2M26_11225</name>
</gene>
<organism evidence="2 3">
    <name type="scientific">Ferroacidibacillus organovorans</name>
    <dbReference type="NCBI Taxonomy" id="1765683"/>
    <lineage>
        <taxon>Bacteria</taxon>
        <taxon>Bacillati</taxon>
        <taxon>Bacillota</taxon>
        <taxon>Bacilli</taxon>
        <taxon>Bacillales</taxon>
        <taxon>Alicyclobacillaceae</taxon>
        <taxon>Ferroacidibacillus</taxon>
    </lineage>
</organism>
<name>A0A1V4ERR3_9BACL</name>